<feature type="compositionally biased region" description="Basic residues" evidence="1">
    <location>
        <begin position="392"/>
        <end position="403"/>
    </location>
</feature>
<name>A0A0M4UT91_MARPO</name>
<evidence type="ECO:0000256" key="1">
    <source>
        <dbReference type="SAM" id="MobiDB-lite"/>
    </source>
</evidence>
<feature type="compositionally biased region" description="Low complexity" evidence="1">
    <location>
        <begin position="368"/>
        <end position="387"/>
    </location>
</feature>
<proteinExistence type="evidence at transcript level"/>
<feature type="region of interest" description="Disordered" evidence="1">
    <location>
        <begin position="428"/>
        <end position="449"/>
    </location>
</feature>
<gene>
    <name evidence="2" type="primary">MpPAO5</name>
</gene>
<evidence type="ECO:0000313" key="2">
    <source>
        <dbReference type="EMBL" id="BAS31071.1"/>
    </source>
</evidence>
<feature type="region of interest" description="Disordered" evidence="1">
    <location>
        <begin position="361"/>
        <end position="415"/>
    </location>
</feature>
<accession>A0A0M4UT91</accession>
<organism evidence="2">
    <name type="scientific">Marchantia polymorpha</name>
    <name type="common">Common liverwort</name>
    <name type="synonym">Marchantia aquatica</name>
    <dbReference type="NCBI Taxonomy" id="3197"/>
    <lineage>
        <taxon>Eukaryota</taxon>
        <taxon>Viridiplantae</taxon>
        <taxon>Streptophyta</taxon>
        <taxon>Embryophyta</taxon>
        <taxon>Marchantiophyta</taxon>
        <taxon>Marchantiopsida</taxon>
        <taxon>Marchantiidae</taxon>
        <taxon>Marchantiales</taxon>
        <taxon>Marchantiaceae</taxon>
        <taxon>Marchantia</taxon>
    </lineage>
</organism>
<protein>
    <submittedName>
        <fullName evidence="2">Polyamine oxidase</fullName>
    </submittedName>
</protein>
<feature type="compositionally biased region" description="Basic and acidic residues" evidence="1">
    <location>
        <begin position="438"/>
        <end position="449"/>
    </location>
</feature>
<reference evidence="2" key="1">
    <citation type="submission" date="2015-03" db="EMBL/GenBank/DDBJ databases">
        <title>Marchantia polymorpha polyamine oxidase 5 gene.</title>
        <authorList>
            <person name="Kim D.W."/>
            <person name="Berberich T."/>
            <person name="Yokoyama J."/>
            <person name="Kojima S."/>
            <person name="Kusano T."/>
        </authorList>
    </citation>
    <scope>NUCLEOTIDE SEQUENCE</scope>
</reference>
<sequence length="449" mass="48739">MRLFVNWVDRESLAQPRRPSPSSSSSSSAPVLVAVRLVVAVLVRAAEHQMQRRVLAPVGRLQVYEHLVDHPEAQPGDGLQFPLRQRRAEQAAPDHHVSILLLPLLGARWHVGARGSERSPFQHTERDGDQDVVGVLDGPVLTMHADGEGGRGLVPQDSVDLLAELDSLIGQNARQFAHDGGIALADGAVRAGEFFVFLVAAHVQLRQTIGTGHDPLRVLFASEQAPRLPQGLVIVVPGPTTGSQRRLPLLNQEPVESVPQKRSDAVVSVGATAVDVFHLLEQVVEQVRHRADDILVHLRTALGPHQLVAQESILALPRLLAAIHRPNSRGQFEDRAAVYAVNPSGAQLHALAVEFRGPDAPSNSLTGLQHSQLQSRRRQPLQSLRCSYSGHARAHDHHARRPAVGHGRERHSPPRTHALNALDALAALGRSSGPPSDRSTDRRNPVLSV</sequence>
<dbReference type="AlphaFoldDB" id="A0A0M4UT91"/>
<dbReference type="EMBL" id="LC032037">
    <property type="protein sequence ID" value="BAS31071.1"/>
    <property type="molecule type" value="mRNA"/>
</dbReference>